<dbReference type="Proteomes" id="UP001432059">
    <property type="component" value="Chromosome"/>
</dbReference>
<dbReference type="Pfam" id="PF20545">
    <property type="entry name" value="DUF6759"/>
    <property type="match status" value="1"/>
</dbReference>
<evidence type="ECO:0000259" key="1">
    <source>
        <dbReference type="Pfam" id="PF20545"/>
    </source>
</evidence>
<accession>A0AAU0F0K8</accession>
<dbReference type="PROSITE" id="PS51257">
    <property type="entry name" value="PROKAR_LIPOPROTEIN"/>
    <property type="match status" value="1"/>
</dbReference>
<name>A0AAU0F0K8_9FLAO</name>
<gene>
    <name evidence="2" type="ORF">BPO_1060</name>
</gene>
<reference evidence="2" key="1">
    <citation type="submission" date="2023-10" db="EMBL/GenBank/DDBJ databases">
        <title>Characterization and whole genome sequencing of a novel strain of Bergeyella porcorum QD2021 isolated from pig.</title>
        <authorList>
            <person name="Liu G."/>
            <person name="Chen C."/>
            <person name="Han X."/>
        </authorList>
    </citation>
    <scope>NUCLEOTIDE SEQUENCE</scope>
    <source>
        <strain evidence="2">QD2021</strain>
    </source>
</reference>
<proteinExistence type="predicted"/>
<sequence>MNLMFKITIYAKKALTVISLGFFFSCFQEKKNDFKSDEAFIDTYSGTDSVAVIADSAAVIVDSTPYVSETNTIEEPTTSYEQAEIENTSYAWKRFLEQNPNHPNKKEISEKIIRLEVDEILGDHQTGQMPSFDNYGTKHSSTSTVKITNNTGCELTVRYSGVEARILHIPDGDTQTIVLKSGDYRIAASACGANYAGSEDLHGDYGSTFYISRHYGY</sequence>
<dbReference type="KEGG" id="bpor:BPO_1060"/>
<evidence type="ECO:0000313" key="3">
    <source>
        <dbReference type="Proteomes" id="UP001432059"/>
    </source>
</evidence>
<organism evidence="2 3">
    <name type="scientific">Bergeyella porcorum</name>
    <dbReference type="NCBI Taxonomy" id="1735111"/>
    <lineage>
        <taxon>Bacteria</taxon>
        <taxon>Pseudomonadati</taxon>
        <taxon>Bacteroidota</taxon>
        <taxon>Flavobacteriia</taxon>
        <taxon>Flavobacteriales</taxon>
        <taxon>Weeksellaceae</taxon>
        <taxon>Bergeyella</taxon>
    </lineage>
</organism>
<dbReference type="AlphaFoldDB" id="A0AAU0F0K8"/>
<evidence type="ECO:0000313" key="2">
    <source>
        <dbReference type="EMBL" id="WOC51707.1"/>
    </source>
</evidence>
<feature type="domain" description="DUF6759" evidence="1">
    <location>
        <begin position="138"/>
        <end position="202"/>
    </location>
</feature>
<dbReference type="EMBL" id="CP136426">
    <property type="protein sequence ID" value="WOC51707.1"/>
    <property type="molecule type" value="Genomic_DNA"/>
</dbReference>
<dbReference type="InterPro" id="IPR046647">
    <property type="entry name" value="DUF6759"/>
</dbReference>
<protein>
    <recommendedName>
        <fullName evidence="1">DUF6759 domain-containing protein</fullName>
    </recommendedName>
</protein>
<keyword evidence="3" id="KW-1185">Reference proteome</keyword>